<feature type="domain" description="PAS" evidence="1">
    <location>
        <begin position="15"/>
        <end position="77"/>
    </location>
</feature>
<dbReference type="Gene3D" id="3.30.450.20">
    <property type="entry name" value="PAS domain"/>
    <property type="match status" value="1"/>
</dbReference>
<dbReference type="CDD" id="cd00130">
    <property type="entry name" value="PAS"/>
    <property type="match status" value="1"/>
</dbReference>
<evidence type="ECO:0000259" key="2">
    <source>
        <dbReference type="PROSITE" id="PS50113"/>
    </source>
</evidence>
<dbReference type="InterPro" id="IPR043128">
    <property type="entry name" value="Rev_trsase/Diguanyl_cyclase"/>
</dbReference>
<proteinExistence type="predicted"/>
<dbReference type="PROSITE" id="PS50113">
    <property type="entry name" value="PAC"/>
    <property type="match status" value="1"/>
</dbReference>
<dbReference type="Pfam" id="PF00990">
    <property type="entry name" value="GGDEF"/>
    <property type="match status" value="1"/>
</dbReference>
<dbReference type="PANTHER" id="PTHR44757">
    <property type="entry name" value="DIGUANYLATE CYCLASE DGCP"/>
    <property type="match status" value="1"/>
</dbReference>
<dbReference type="Pfam" id="PF00563">
    <property type="entry name" value="EAL"/>
    <property type="match status" value="1"/>
</dbReference>
<gene>
    <name evidence="5" type="ORF">IRY55_12375</name>
</gene>
<keyword evidence="6" id="KW-1185">Reference proteome</keyword>
<organism evidence="5 6">
    <name type="scientific">Savagea serpentis</name>
    <dbReference type="NCBI Taxonomy" id="2785297"/>
    <lineage>
        <taxon>Bacteria</taxon>
        <taxon>Bacillati</taxon>
        <taxon>Bacillota</taxon>
        <taxon>Bacilli</taxon>
        <taxon>Bacillales</taxon>
        <taxon>Caryophanaceae</taxon>
        <taxon>Savagea</taxon>
    </lineage>
</organism>
<sequence>MTHTFENSTFEHNSREYSIRELMDIEVAMNHSVIVAITDHRGAITYVNDHFCEISKYTREELIGRNHRLLNSGFHPKTFFKEMWETISAGEIWNGEICNRAKDHSIYWVKTTIVPFLDEVGKPYQYIAVRTDVTAQKSIEKIQQMAYTDELTGLPNRRKLIQDVEQLLVKDFEKERFSLICIDINDFKKVNEGFGRAVGDLFLLEVGRRLGNICAQFEAQAYRLTADEFMILSLSEEDQLTKQLIANLKFIFSKSFIIDGQEFYSSASMGVSFYPNHARTTEDLLDKASIAVSKAKEQAGVHCTIYDESMDKDQLETLIIERKLRTALEDGTLQLHYQPKVHAKTQRVVGMEALTRWIDDELGFISPSKFIPIAEERGLINDIGEWSLRTACYQVKEWNERFGTEYKVAVNISPTHFIQPNFLSNVKQTIKETGVNPKFIELEITEESMMESTEHTMKVLSTLREYGITLAIDDFGTGYSSFSFLKQFPVDSLKIDQSFVRDLSTNSDSSAIIAVMIQLGHALGLEVVVEGVEKESELIILRKLEADMIQGYYFSKPVSTKEFTEKLEYIHT</sequence>
<evidence type="ECO:0000259" key="3">
    <source>
        <dbReference type="PROSITE" id="PS50883"/>
    </source>
</evidence>
<feature type="domain" description="EAL" evidence="3">
    <location>
        <begin position="317"/>
        <end position="571"/>
    </location>
</feature>
<evidence type="ECO:0000313" key="6">
    <source>
        <dbReference type="Proteomes" id="UP000622653"/>
    </source>
</evidence>
<dbReference type="PROSITE" id="PS50112">
    <property type="entry name" value="PAS"/>
    <property type="match status" value="1"/>
</dbReference>
<dbReference type="Pfam" id="PF13426">
    <property type="entry name" value="PAS_9"/>
    <property type="match status" value="1"/>
</dbReference>
<dbReference type="InterPro" id="IPR000160">
    <property type="entry name" value="GGDEF_dom"/>
</dbReference>
<dbReference type="Gene3D" id="3.30.70.270">
    <property type="match status" value="1"/>
</dbReference>
<dbReference type="InterPro" id="IPR000700">
    <property type="entry name" value="PAS-assoc_C"/>
</dbReference>
<dbReference type="InterPro" id="IPR052155">
    <property type="entry name" value="Biofilm_reg_signaling"/>
</dbReference>
<dbReference type="InterPro" id="IPR000014">
    <property type="entry name" value="PAS"/>
</dbReference>
<dbReference type="PROSITE" id="PS50887">
    <property type="entry name" value="GGDEF"/>
    <property type="match status" value="1"/>
</dbReference>
<protein>
    <submittedName>
        <fullName evidence="5">EAL domain-containing protein</fullName>
    </submittedName>
</protein>
<dbReference type="AlphaFoldDB" id="A0A8J7G8K1"/>
<dbReference type="InterPro" id="IPR001633">
    <property type="entry name" value="EAL_dom"/>
</dbReference>
<dbReference type="Gene3D" id="3.20.20.450">
    <property type="entry name" value="EAL domain"/>
    <property type="match status" value="1"/>
</dbReference>
<evidence type="ECO:0000259" key="1">
    <source>
        <dbReference type="PROSITE" id="PS50112"/>
    </source>
</evidence>
<reference evidence="5" key="1">
    <citation type="submission" date="2020-11" db="EMBL/GenBank/DDBJ databases">
        <title>Multidrug resistant novel bacterium Savagea serpentis sp. nov., isolated from the scats of a vine snake (Ahaetulla nasuta).</title>
        <authorList>
            <person name="Venkata Ramana V."/>
            <person name="Vikas Patil S."/>
            <person name="Yogita Lugani V."/>
        </authorList>
    </citation>
    <scope>NUCLEOTIDE SEQUENCE</scope>
    <source>
        <strain evidence="5">SN6</strain>
    </source>
</reference>
<dbReference type="CDD" id="cd01949">
    <property type="entry name" value="GGDEF"/>
    <property type="match status" value="1"/>
</dbReference>
<dbReference type="InterPro" id="IPR035965">
    <property type="entry name" value="PAS-like_dom_sf"/>
</dbReference>
<comment type="caution">
    <text evidence="5">The sequence shown here is derived from an EMBL/GenBank/DDBJ whole genome shotgun (WGS) entry which is preliminary data.</text>
</comment>
<name>A0A8J7G8K1_9BACL</name>
<dbReference type="SMART" id="SM00267">
    <property type="entry name" value="GGDEF"/>
    <property type="match status" value="1"/>
</dbReference>
<feature type="domain" description="PAC" evidence="2">
    <location>
        <begin position="93"/>
        <end position="145"/>
    </location>
</feature>
<dbReference type="InterPro" id="IPR001610">
    <property type="entry name" value="PAC"/>
</dbReference>
<dbReference type="SMART" id="SM00052">
    <property type="entry name" value="EAL"/>
    <property type="match status" value="1"/>
</dbReference>
<dbReference type="InterPro" id="IPR029787">
    <property type="entry name" value="Nucleotide_cyclase"/>
</dbReference>
<dbReference type="NCBIfam" id="TIGR00254">
    <property type="entry name" value="GGDEF"/>
    <property type="match status" value="1"/>
</dbReference>
<dbReference type="PANTHER" id="PTHR44757:SF2">
    <property type="entry name" value="BIOFILM ARCHITECTURE MAINTENANCE PROTEIN MBAA"/>
    <property type="match status" value="1"/>
</dbReference>
<dbReference type="SUPFAM" id="SSF141868">
    <property type="entry name" value="EAL domain-like"/>
    <property type="match status" value="1"/>
</dbReference>
<accession>A0A8J7G8K1</accession>
<dbReference type="FunFam" id="3.20.20.450:FF:000001">
    <property type="entry name" value="Cyclic di-GMP phosphodiesterase yahA"/>
    <property type="match status" value="1"/>
</dbReference>
<dbReference type="CDD" id="cd01948">
    <property type="entry name" value="EAL"/>
    <property type="match status" value="1"/>
</dbReference>
<dbReference type="SMART" id="SM00086">
    <property type="entry name" value="PAC"/>
    <property type="match status" value="1"/>
</dbReference>
<dbReference type="Proteomes" id="UP000622653">
    <property type="component" value="Unassembled WGS sequence"/>
</dbReference>
<dbReference type="SMART" id="SM00091">
    <property type="entry name" value="PAS"/>
    <property type="match status" value="1"/>
</dbReference>
<feature type="domain" description="GGDEF" evidence="4">
    <location>
        <begin position="175"/>
        <end position="308"/>
    </location>
</feature>
<dbReference type="PROSITE" id="PS50883">
    <property type="entry name" value="EAL"/>
    <property type="match status" value="1"/>
</dbReference>
<dbReference type="SUPFAM" id="SSF55073">
    <property type="entry name" value="Nucleotide cyclase"/>
    <property type="match status" value="1"/>
</dbReference>
<dbReference type="RefSeq" id="WP_194563643.1">
    <property type="nucleotide sequence ID" value="NZ_JADKPV010000009.1"/>
</dbReference>
<dbReference type="SUPFAM" id="SSF55785">
    <property type="entry name" value="PYP-like sensor domain (PAS domain)"/>
    <property type="match status" value="1"/>
</dbReference>
<dbReference type="EMBL" id="JADKPV010000009">
    <property type="protein sequence ID" value="MBF4502156.1"/>
    <property type="molecule type" value="Genomic_DNA"/>
</dbReference>
<dbReference type="NCBIfam" id="TIGR00229">
    <property type="entry name" value="sensory_box"/>
    <property type="match status" value="1"/>
</dbReference>
<dbReference type="InterPro" id="IPR035919">
    <property type="entry name" value="EAL_sf"/>
</dbReference>
<evidence type="ECO:0000313" key="5">
    <source>
        <dbReference type="EMBL" id="MBF4502156.1"/>
    </source>
</evidence>
<evidence type="ECO:0000259" key="4">
    <source>
        <dbReference type="PROSITE" id="PS50887"/>
    </source>
</evidence>